<proteinExistence type="predicted"/>
<reference evidence="4" key="2">
    <citation type="journal article" date="2021" name="Microbiome">
        <title>Successional dynamics and alternative stable states in a saline activated sludge microbial community over 9 years.</title>
        <authorList>
            <person name="Wang Y."/>
            <person name="Ye J."/>
            <person name="Ju F."/>
            <person name="Liu L."/>
            <person name="Boyd J.A."/>
            <person name="Deng Y."/>
            <person name="Parks D.H."/>
            <person name="Jiang X."/>
            <person name="Yin X."/>
            <person name="Woodcroft B.J."/>
            <person name="Tyson G.W."/>
            <person name="Hugenholtz P."/>
            <person name="Polz M.F."/>
            <person name="Zhang T."/>
        </authorList>
    </citation>
    <scope>NUCLEOTIDE SEQUENCE</scope>
    <source>
        <strain evidence="4">HKST-UBA01</strain>
    </source>
</reference>
<keyword evidence="1" id="KW-0677">Repeat</keyword>
<reference evidence="4" key="1">
    <citation type="submission" date="2020-04" db="EMBL/GenBank/DDBJ databases">
        <authorList>
            <person name="Zhang T."/>
        </authorList>
    </citation>
    <scope>NUCLEOTIDE SEQUENCE</scope>
    <source>
        <strain evidence="4">HKST-UBA01</strain>
    </source>
</reference>
<dbReference type="InterPro" id="IPR026017">
    <property type="entry name" value="Lumazine-bd_dom"/>
</dbReference>
<evidence type="ECO:0000256" key="2">
    <source>
        <dbReference type="PROSITE-ProRule" id="PRU00524"/>
    </source>
</evidence>
<dbReference type="Pfam" id="PF00677">
    <property type="entry name" value="Lum_binding"/>
    <property type="match status" value="1"/>
</dbReference>
<organism evidence="4 5">
    <name type="scientific">Eiseniibacteriota bacterium</name>
    <dbReference type="NCBI Taxonomy" id="2212470"/>
    <lineage>
        <taxon>Bacteria</taxon>
        <taxon>Candidatus Eiseniibacteriota</taxon>
    </lineage>
</organism>
<evidence type="ECO:0000259" key="3">
    <source>
        <dbReference type="PROSITE" id="PS51177"/>
    </source>
</evidence>
<dbReference type="SUPFAM" id="SSF63380">
    <property type="entry name" value="Riboflavin synthase domain-like"/>
    <property type="match status" value="1"/>
</dbReference>
<dbReference type="InterPro" id="IPR023366">
    <property type="entry name" value="ATP_synth_asu-like_sf"/>
</dbReference>
<feature type="repeat" description="Lumazine-binding" evidence="2">
    <location>
        <begin position="1"/>
        <end position="59"/>
    </location>
</feature>
<name>A0A956M0C2_UNCEI</name>
<evidence type="ECO:0000313" key="4">
    <source>
        <dbReference type="EMBL" id="MCA9727595.1"/>
    </source>
</evidence>
<sequence>AVDGVSLTIGVVTDLPEGTRFRVHIIPETLTRTRFGSYREGDRVNLEVDILAKYMLRAAAFASRTQAIDPDRSTETTRQS</sequence>
<comment type="caution">
    <text evidence="4">The sequence shown here is derived from an EMBL/GenBank/DDBJ whole genome shotgun (WGS) entry which is preliminary data.</text>
</comment>
<evidence type="ECO:0000256" key="1">
    <source>
        <dbReference type="ARBA" id="ARBA00022737"/>
    </source>
</evidence>
<dbReference type="Gene3D" id="2.40.30.20">
    <property type="match status" value="1"/>
</dbReference>
<accession>A0A956M0C2</accession>
<protein>
    <recommendedName>
        <fullName evidence="3">Lumazine-binding domain-containing protein</fullName>
    </recommendedName>
</protein>
<dbReference type="PROSITE" id="PS51177">
    <property type="entry name" value="LUMAZINE_BIND"/>
    <property type="match status" value="1"/>
</dbReference>
<dbReference type="InterPro" id="IPR001783">
    <property type="entry name" value="Lumazine-bd"/>
</dbReference>
<dbReference type="AlphaFoldDB" id="A0A956M0C2"/>
<evidence type="ECO:0000313" key="5">
    <source>
        <dbReference type="Proteomes" id="UP000697710"/>
    </source>
</evidence>
<dbReference type="PANTHER" id="PTHR21098:SF0">
    <property type="entry name" value="RIBOFLAVIN SYNTHASE"/>
    <property type="match status" value="1"/>
</dbReference>
<dbReference type="GO" id="GO:0004746">
    <property type="term" value="F:riboflavin synthase activity"/>
    <property type="evidence" value="ECO:0007669"/>
    <property type="project" value="TreeGrafter"/>
</dbReference>
<feature type="domain" description="Lumazine-binding" evidence="3">
    <location>
        <begin position="1"/>
        <end position="59"/>
    </location>
</feature>
<dbReference type="InterPro" id="IPR017938">
    <property type="entry name" value="Riboflavin_synthase-like_b-brl"/>
</dbReference>
<gene>
    <name evidence="4" type="ORF">KC729_07925</name>
</gene>
<dbReference type="PANTHER" id="PTHR21098">
    <property type="entry name" value="RIBOFLAVIN SYNTHASE ALPHA CHAIN"/>
    <property type="match status" value="1"/>
</dbReference>
<dbReference type="EMBL" id="JAGQHR010000196">
    <property type="protein sequence ID" value="MCA9727595.1"/>
    <property type="molecule type" value="Genomic_DNA"/>
</dbReference>
<dbReference type="GO" id="GO:0009231">
    <property type="term" value="P:riboflavin biosynthetic process"/>
    <property type="evidence" value="ECO:0007669"/>
    <property type="project" value="TreeGrafter"/>
</dbReference>
<dbReference type="Proteomes" id="UP000697710">
    <property type="component" value="Unassembled WGS sequence"/>
</dbReference>
<feature type="non-terminal residue" evidence="4">
    <location>
        <position position="1"/>
    </location>
</feature>